<name>A0A9D4GX02_DREPO</name>
<sequence length="85" mass="9279">MYTGVGNLPDAVLHKLYNHKDLGFHSEMISDTVVNLVEKGALTNAKKNIQTGKIVCSFAMGTKKLYSFLDDNSFVGKGLTGFLKP</sequence>
<dbReference type="GO" id="GO:0005739">
    <property type="term" value="C:mitochondrion"/>
    <property type="evidence" value="ECO:0007669"/>
    <property type="project" value="TreeGrafter"/>
</dbReference>
<evidence type="ECO:0000313" key="1">
    <source>
        <dbReference type="EMBL" id="KAH3823363.1"/>
    </source>
</evidence>
<reference evidence="1" key="1">
    <citation type="journal article" date="2019" name="bioRxiv">
        <title>The Genome of the Zebra Mussel, Dreissena polymorpha: A Resource for Invasive Species Research.</title>
        <authorList>
            <person name="McCartney M.A."/>
            <person name="Auch B."/>
            <person name="Kono T."/>
            <person name="Mallez S."/>
            <person name="Zhang Y."/>
            <person name="Obille A."/>
            <person name="Becker A."/>
            <person name="Abrahante J.E."/>
            <person name="Garbe J."/>
            <person name="Badalamenti J.P."/>
            <person name="Herman A."/>
            <person name="Mangelson H."/>
            <person name="Liachko I."/>
            <person name="Sullivan S."/>
            <person name="Sone E.D."/>
            <person name="Koren S."/>
            <person name="Silverstein K.A.T."/>
            <person name="Beckman K.B."/>
            <person name="Gohl D.M."/>
        </authorList>
    </citation>
    <scope>NUCLEOTIDE SEQUENCE</scope>
    <source>
        <strain evidence="1">Duluth1</strain>
        <tissue evidence="1">Whole animal</tissue>
    </source>
</reference>
<proteinExistence type="predicted"/>
<dbReference type="Gene3D" id="3.30.750.70">
    <property type="entry name" value="4-hydroxybutyrate coenzyme like domains"/>
    <property type="match status" value="1"/>
</dbReference>
<dbReference type="InterPro" id="IPR037171">
    <property type="entry name" value="NagB/RpiA_transferase-like"/>
</dbReference>
<comment type="caution">
    <text evidence="1">The sequence shown here is derived from an EMBL/GenBank/DDBJ whole genome shotgun (WGS) entry which is preliminary data.</text>
</comment>
<dbReference type="AlphaFoldDB" id="A0A9D4GX02"/>
<keyword evidence="2" id="KW-1185">Reference proteome</keyword>
<evidence type="ECO:0000313" key="2">
    <source>
        <dbReference type="Proteomes" id="UP000828390"/>
    </source>
</evidence>
<dbReference type="SUPFAM" id="SSF100950">
    <property type="entry name" value="NagB/RpiA/CoA transferase-like"/>
    <property type="match status" value="1"/>
</dbReference>
<protein>
    <submittedName>
        <fullName evidence="1">Uncharacterized protein</fullName>
    </submittedName>
</protein>
<dbReference type="PANTHER" id="PTHR21432">
    <property type="entry name" value="ACETYL-COA HYDROLASE-RELATED"/>
    <property type="match status" value="1"/>
</dbReference>
<gene>
    <name evidence="1" type="ORF">DPMN_125162</name>
</gene>
<reference evidence="1" key="2">
    <citation type="submission" date="2020-11" db="EMBL/GenBank/DDBJ databases">
        <authorList>
            <person name="McCartney M.A."/>
            <person name="Auch B."/>
            <person name="Kono T."/>
            <person name="Mallez S."/>
            <person name="Becker A."/>
            <person name="Gohl D.M."/>
            <person name="Silverstein K.A.T."/>
            <person name="Koren S."/>
            <person name="Bechman K.B."/>
            <person name="Herman A."/>
            <person name="Abrahante J.E."/>
            <person name="Garbe J."/>
        </authorList>
    </citation>
    <scope>NUCLEOTIDE SEQUENCE</scope>
    <source>
        <strain evidence="1">Duluth1</strain>
        <tissue evidence="1">Whole animal</tissue>
    </source>
</reference>
<dbReference type="PANTHER" id="PTHR21432:SF20">
    <property type="entry name" value="ACETYL-COA HYDROLASE"/>
    <property type="match status" value="1"/>
</dbReference>
<dbReference type="Proteomes" id="UP000828390">
    <property type="component" value="Unassembled WGS sequence"/>
</dbReference>
<dbReference type="InterPro" id="IPR046433">
    <property type="entry name" value="ActCoA_hydro"/>
</dbReference>
<dbReference type="EMBL" id="JAIWYP010000005">
    <property type="protein sequence ID" value="KAH3823363.1"/>
    <property type="molecule type" value="Genomic_DNA"/>
</dbReference>
<dbReference type="GO" id="GO:0006083">
    <property type="term" value="P:acetate metabolic process"/>
    <property type="evidence" value="ECO:0007669"/>
    <property type="project" value="InterPro"/>
</dbReference>
<organism evidence="1 2">
    <name type="scientific">Dreissena polymorpha</name>
    <name type="common">Zebra mussel</name>
    <name type="synonym">Mytilus polymorpha</name>
    <dbReference type="NCBI Taxonomy" id="45954"/>
    <lineage>
        <taxon>Eukaryota</taxon>
        <taxon>Metazoa</taxon>
        <taxon>Spiralia</taxon>
        <taxon>Lophotrochozoa</taxon>
        <taxon>Mollusca</taxon>
        <taxon>Bivalvia</taxon>
        <taxon>Autobranchia</taxon>
        <taxon>Heteroconchia</taxon>
        <taxon>Euheterodonta</taxon>
        <taxon>Imparidentia</taxon>
        <taxon>Neoheterodontei</taxon>
        <taxon>Myida</taxon>
        <taxon>Dreissenoidea</taxon>
        <taxon>Dreissenidae</taxon>
        <taxon>Dreissena</taxon>
    </lineage>
</organism>
<accession>A0A9D4GX02</accession>
<dbReference type="GO" id="GO:0008775">
    <property type="term" value="F:acetate CoA-transferase activity"/>
    <property type="evidence" value="ECO:0007669"/>
    <property type="project" value="InterPro"/>
</dbReference>